<gene>
    <name evidence="3" type="ORF">JQV55_03055</name>
</gene>
<dbReference type="SUPFAM" id="SSF54373">
    <property type="entry name" value="FAD-linked reductases, C-terminal domain"/>
    <property type="match status" value="1"/>
</dbReference>
<protein>
    <submittedName>
        <fullName evidence="3">FAD-dependent oxidoreductase</fullName>
    </submittedName>
</protein>
<feature type="domain" description="Amine oxidase" evidence="2">
    <location>
        <begin position="104"/>
        <end position="344"/>
    </location>
</feature>
<dbReference type="InterPro" id="IPR036188">
    <property type="entry name" value="FAD/NAD-bd_sf"/>
</dbReference>
<organism evidence="3 4">
    <name type="scientific">Sulfitobacter geojensis</name>
    <dbReference type="NCBI Taxonomy" id="1342299"/>
    <lineage>
        <taxon>Bacteria</taxon>
        <taxon>Pseudomonadati</taxon>
        <taxon>Pseudomonadota</taxon>
        <taxon>Alphaproteobacteria</taxon>
        <taxon>Rhodobacterales</taxon>
        <taxon>Roseobacteraceae</taxon>
        <taxon>Sulfitobacter</taxon>
    </lineage>
</organism>
<evidence type="ECO:0000313" key="3">
    <source>
        <dbReference type="EMBL" id="MBM1712533.1"/>
    </source>
</evidence>
<dbReference type="Pfam" id="PF01593">
    <property type="entry name" value="Amino_oxidase"/>
    <property type="match status" value="2"/>
</dbReference>
<evidence type="ECO:0000256" key="1">
    <source>
        <dbReference type="ARBA" id="ARBA00005995"/>
    </source>
</evidence>
<comment type="similarity">
    <text evidence="1">Belongs to the flavin monoamine oxidase family.</text>
</comment>
<dbReference type="GO" id="GO:0016491">
    <property type="term" value="F:oxidoreductase activity"/>
    <property type="evidence" value="ECO:0007669"/>
    <property type="project" value="InterPro"/>
</dbReference>
<dbReference type="Proteomes" id="UP000732193">
    <property type="component" value="Unassembled WGS sequence"/>
</dbReference>
<accession>A0AAE2VVV4</accession>
<dbReference type="RefSeq" id="WP_203241852.1">
    <property type="nucleotide sequence ID" value="NZ_JAFBRL010000001.1"/>
</dbReference>
<comment type="caution">
    <text evidence="3">The sequence shown here is derived from an EMBL/GenBank/DDBJ whole genome shotgun (WGS) entry which is preliminary data.</text>
</comment>
<name>A0AAE2VVV4_9RHOB</name>
<reference evidence="3 4" key="1">
    <citation type="submission" date="2021-01" db="EMBL/GenBank/DDBJ databases">
        <title>Diatom-associated Roseobacters Show Island Model of Population Structure.</title>
        <authorList>
            <person name="Qu L."/>
            <person name="Feng X."/>
            <person name="Chen Y."/>
            <person name="Li L."/>
            <person name="Wang X."/>
            <person name="Hu Z."/>
            <person name="Wang H."/>
            <person name="Luo H."/>
        </authorList>
    </citation>
    <scope>NUCLEOTIDE SEQUENCE [LARGE SCALE GENOMIC DNA]</scope>
    <source>
        <strain evidence="3 4">TR60-84</strain>
    </source>
</reference>
<dbReference type="AlphaFoldDB" id="A0AAE2VVV4"/>
<dbReference type="Gene3D" id="3.50.50.60">
    <property type="entry name" value="FAD/NAD(P)-binding domain"/>
    <property type="match status" value="2"/>
</dbReference>
<feature type="domain" description="Amine oxidase" evidence="2">
    <location>
        <begin position="12"/>
        <end position="79"/>
    </location>
</feature>
<evidence type="ECO:0000259" key="2">
    <source>
        <dbReference type="Pfam" id="PF01593"/>
    </source>
</evidence>
<keyword evidence="4" id="KW-1185">Reference proteome</keyword>
<dbReference type="SUPFAM" id="SSF51905">
    <property type="entry name" value="FAD/NAD(P)-binding domain"/>
    <property type="match status" value="1"/>
</dbReference>
<dbReference type="InterPro" id="IPR050703">
    <property type="entry name" value="Flavin_MAO"/>
</dbReference>
<dbReference type="PANTHER" id="PTHR43563">
    <property type="entry name" value="AMINE OXIDASE"/>
    <property type="match status" value="1"/>
</dbReference>
<dbReference type="EMBL" id="JAFBRM010000001">
    <property type="protein sequence ID" value="MBM1712533.1"/>
    <property type="molecule type" value="Genomic_DNA"/>
</dbReference>
<proteinExistence type="inferred from homology"/>
<evidence type="ECO:0000313" key="4">
    <source>
        <dbReference type="Proteomes" id="UP000732193"/>
    </source>
</evidence>
<sequence>MHTDTLIIGGGLAGLSLASRLTDLGHDFLLAEARDRLGGRIAAVQHAGATFDMGPAWFWPGQPRIAKLIGDLGLTRFDQYAQGDLMFENEQGKPQRGQGFASMAGSFRLEGGLIRLIDGLSAKIDANNLHLSAPITTLTRADGIITATYRDGRTVRASRVVLALPPRLAAQITYTPALPDHALQAMQNIATWMAGHAKAVAIYDRPFWRAAGLSGDAMSRFGPLAEIHDASPTQGGPFALFGFLGVPPQARKDQERLRQQIKAQLIRIFGPDAGAPQRLAIKDWAYDPFTATALDQRPLYAHPHYGLPATLSGLWDGKLIFGGTEVAPEFGGYLEGALEAAENALTQLNRR</sequence>
<dbReference type="InterPro" id="IPR002937">
    <property type="entry name" value="Amino_oxidase"/>
</dbReference>
<dbReference type="PANTHER" id="PTHR43563:SF1">
    <property type="entry name" value="AMINE OXIDASE [FLAVIN-CONTAINING] B"/>
    <property type="match status" value="1"/>
</dbReference>